<reference evidence="3" key="2">
    <citation type="submission" date="2017-11" db="EMBL/GenBank/DDBJ databases">
        <title>PacBio sequencing of new strain of the secondary endosymbiont Candidatus Hamiltonella defensa.</title>
        <authorList>
            <person name="Strand M.R."/>
            <person name="Oliver K."/>
        </authorList>
    </citation>
    <scope>NUCLEOTIDE SEQUENCE [LARGE SCALE GENOMIC DNA]</scope>
    <source>
        <strain evidence="3">ZA17</strain>
    </source>
</reference>
<accession>A0A2D3TCW1</accession>
<dbReference type="AlphaFoldDB" id="A0A2D3TCW1"/>
<evidence type="ECO:0000259" key="1">
    <source>
        <dbReference type="Pfam" id="PF04754"/>
    </source>
</evidence>
<protein>
    <recommendedName>
        <fullName evidence="1">Transposase (putative) YhgA-like domain-containing protein</fullName>
    </recommendedName>
</protein>
<proteinExistence type="predicted"/>
<dbReference type="GO" id="GO:1990238">
    <property type="term" value="F:double-stranded DNA endonuclease activity"/>
    <property type="evidence" value="ECO:0007669"/>
    <property type="project" value="TreeGrafter"/>
</dbReference>
<dbReference type="PANTHER" id="PTHR34611:SF2">
    <property type="entry name" value="INACTIVE RECOMBINATION-PROMOTING NUCLEASE-LIKE PROTEIN RPNE-RELATED"/>
    <property type="match status" value="1"/>
</dbReference>
<dbReference type="PANTHER" id="PTHR34611">
    <property type="match status" value="1"/>
</dbReference>
<dbReference type="EMBL" id="CP017613">
    <property type="protein sequence ID" value="ATW33615.1"/>
    <property type="molecule type" value="Genomic_DNA"/>
</dbReference>
<name>A0A2D3TCW1_9ENTR</name>
<sequence>MAERIYTQPFRLADVTTLEDGEIMQYRRMALLELVQQCIRRRDMSELLNEIVAVRKTRWDSDDDG</sequence>
<dbReference type="RefSeq" id="WP_193432631.1">
    <property type="nucleotide sequence ID" value="NZ_CP017613.1"/>
</dbReference>
<dbReference type="Pfam" id="PF04754">
    <property type="entry name" value="Transposase_31"/>
    <property type="match status" value="1"/>
</dbReference>
<organism evidence="2 3">
    <name type="scientific">Candidatus Williamhamiltonella defendens</name>
    <dbReference type="NCBI Taxonomy" id="138072"/>
    <lineage>
        <taxon>Bacteria</taxon>
        <taxon>Pseudomonadati</taxon>
        <taxon>Pseudomonadota</taxon>
        <taxon>Gammaproteobacteria</taxon>
        <taxon>Enterobacterales</taxon>
        <taxon>Enterobacteriaceae</taxon>
        <taxon>aphid secondary symbionts</taxon>
        <taxon>Candidatus Williamhamiltonella</taxon>
    </lineage>
</organism>
<feature type="domain" description="Transposase (putative) YhgA-like" evidence="1">
    <location>
        <begin position="1"/>
        <end position="57"/>
    </location>
</feature>
<dbReference type="Proteomes" id="UP000229055">
    <property type="component" value="Chromosome"/>
</dbReference>
<evidence type="ECO:0000313" key="2">
    <source>
        <dbReference type="EMBL" id="ATW33615.1"/>
    </source>
</evidence>
<evidence type="ECO:0000313" key="3">
    <source>
        <dbReference type="Proteomes" id="UP000229055"/>
    </source>
</evidence>
<reference evidence="3" key="1">
    <citation type="submission" date="2016-10" db="EMBL/GenBank/DDBJ databases">
        <authorList>
            <person name="Chevignon G."/>
        </authorList>
    </citation>
    <scope>NUCLEOTIDE SEQUENCE [LARGE SCALE GENOMIC DNA]</scope>
    <source>
        <strain evidence="3">ZA17</strain>
    </source>
</reference>
<gene>
    <name evidence="2" type="ORF">BJP43_04220</name>
</gene>
<dbReference type="GO" id="GO:0006310">
    <property type="term" value="P:DNA recombination"/>
    <property type="evidence" value="ECO:0007669"/>
    <property type="project" value="TreeGrafter"/>
</dbReference>
<dbReference type="InterPro" id="IPR051699">
    <property type="entry name" value="Rpn/YhgA-like_nuclease"/>
</dbReference>
<dbReference type="InterPro" id="IPR006842">
    <property type="entry name" value="Transposase_31"/>
</dbReference>